<evidence type="ECO:0000313" key="6">
    <source>
        <dbReference type="Proteomes" id="UP000187338"/>
    </source>
</evidence>
<dbReference type="PROSITE" id="PS50113">
    <property type="entry name" value="PAC"/>
    <property type="match status" value="1"/>
</dbReference>
<dbReference type="Gene3D" id="3.30.450.20">
    <property type="entry name" value="PAS domain"/>
    <property type="match status" value="1"/>
</dbReference>
<dbReference type="InterPro" id="IPR000700">
    <property type="entry name" value="PAS-assoc_C"/>
</dbReference>
<dbReference type="SUPFAM" id="SSF109604">
    <property type="entry name" value="HD-domain/PDEase-like"/>
    <property type="match status" value="1"/>
</dbReference>
<dbReference type="CDD" id="cd01949">
    <property type="entry name" value="GGDEF"/>
    <property type="match status" value="1"/>
</dbReference>
<dbReference type="InterPro" id="IPR013767">
    <property type="entry name" value="PAS_fold"/>
</dbReference>
<sequence>MTALKDQLIRMVKELSEEKLSALERYLTALERGVNLLEKLYLYEKIIDSLPDATLAIDKYGRVIVWNQAMEEMTGVKKEEILGKGDYIYAEPFFGKRKPICVDLVLGNYGEIGINGYEKLEKKGRVIVGEGVAPNAYGGKGACYWTLAAPIEDDEGNLLGAVQCVRDVTEKKIMENELKYCSTRDVLTGLYNRAFFEEEVKRMEKGREYPISVLICDLDNLKAVNDMFGHDKGDLLLKRVSEVLRNGVRQSDVVARIGGDEFGILLPGTSREAAEEIAGRILEKIGEYNKLHPDLPLSLSIGVSTASQPGASLWETLREADDAMYRNKLASGNDARVALVKALKTALMERDFHNTERMKKVALTFGAALKLPREELDKLVLLVEMHDIGKLGVPENVLNKPEPLSPEERRIIERHPEIGYRIALTSGELSAIAPLILQHHERWDGKGYPQGLRGEEIAYLSRIMAIIDAYDAMLSQRPYRLPLARKEVLKELLKGSGTQFDPDLVKVFVSLVLKEEDVFEERNVKGEVS</sequence>
<dbReference type="Pfam" id="PF13487">
    <property type="entry name" value="HD_5"/>
    <property type="match status" value="1"/>
</dbReference>
<dbReference type="InterPro" id="IPR003607">
    <property type="entry name" value="HD/PDEase_dom"/>
</dbReference>
<proteinExistence type="predicted"/>
<dbReference type="EMBL" id="BDJL01000003">
    <property type="protein sequence ID" value="GAV24295.1"/>
    <property type="molecule type" value="Genomic_DNA"/>
</dbReference>
<gene>
    <name evidence="5" type="ORF">ciss_02280</name>
</gene>
<name>A0A1L8CZC7_9THEO</name>
<dbReference type="NCBIfam" id="TIGR00254">
    <property type="entry name" value="GGDEF"/>
    <property type="match status" value="1"/>
</dbReference>
<dbReference type="InterPro" id="IPR043128">
    <property type="entry name" value="Rev_trsase/Diguanyl_cyclase"/>
</dbReference>
<keyword evidence="6" id="KW-1185">Reference proteome</keyword>
<dbReference type="SUPFAM" id="SSF55785">
    <property type="entry name" value="PYP-like sensor domain (PAS domain)"/>
    <property type="match status" value="1"/>
</dbReference>
<protein>
    <submittedName>
        <fullName evidence="5">Histidine kinase</fullName>
    </submittedName>
</protein>
<dbReference type="InterPro" id="IPR029787">
    <property type="entry name" value="Nucleotide_cyclase"/>
</dbReference>
<comment type="caution">
    <text evidence="5">The sequence shown here is derived from an EMBL/GenBank/DDBJ whole genome shotgun (WGS) entry which is preliminary data.</text>
</comment>
<dbReference type="OrthoDB" id="10822at2"/>
<dbReference type="PANTHER" id="PTHR43155">
    <property type="entry name" value="CYCLIC DI-GMP PHOSPHODIESTERASE PA4108-RELATED"/>
    <property type="match status" value="1"/>
</dbReference>
<feature type="domain" description="PAC" evidence="2">
    <location>
        <begin position="130"/>
        <end position="180"/>
    </location>
</feature>
<dbReference type="SMART" id="SM00267">
    <property type="entry name" value="GGDEF"/>
    <property type="match status" value="1"/>
</dbReference>
<evidence type="ECO:0000259" key="3">
    <source>
        <dbReference type="PROSITE" id="PS50887"/>
    </source>
</evidence>
<keyword evidence="5" id="KW-0808">Transferase</keyword>
<dbReference type="InterPro" id="IPR000160">
    <property type="entry name" value="GGDEF_dom"/>
</dbReference>
<dbReference type="PROSITE" id="PS50887">
    <property type="entry name" value="GGDEF"/>
    <property type="match status" value="1"/>
</dbReference>
<keyword evidence="5" id="KW-0418">Kinase</keyword>
<dbReference type="Pfam" id="PF00989">
    <property type="entry name" value="PAS"/>
    <property type="match status" value="1"/>
</dbReference>
<evidence type="ECO:0000259" key="2">
    <source>
        <dbReference type="PROSITE" id="PS50113"/>
    </source>
</evidence>
<dbReference type="SMART" id="SM00091">
    <property type="entry name" value="PAS"/>
    <property type="match status" value="1"/>
</dbReference>
<dbReference type="Gene3D" id="1.10.3210.10">
    <property type="entry name" value="Hypothetical protein af1432"/>
    <property type="match status" value="1"/>
</dbReference>
<dbReference type="CDD" id="cd00077">
    <property type="entry name" value="HDc"/>
    <property type="match status" value="1"/>
</dbReference>
<dbReference type="InterPro" id="IPR000014">
    <property type="entry name" value="PAS"/>
</dbReference>
<feature type="domain" description="HD-GYP" evidence="4">
    <location>
        <begin position="329"/>
        <end position="524"/>
    </location>
</feature>
<evidence type="ECO:0000313" key="5">
    <source>
        <dbReference type="EMBL" id="GAV24295.1"/>
    </source>
</evidence>
<feature type="domain" description="PAS" evidence="1">
    <location>
        <begin position="39"/>
        <end position="84"/>
    </location>
</feature>
<dbReference type="NCBIfam" id="TIGR00229">
    <property type="entry name" value="sensory_box"/>
    <property type="match status" value="1"/>
</dbReference>
<evidence type="ECO:0000259" key="1">
    <source>
        <dbReference type="PROSITE" id="PS50112"/>
    </source>
</evidence>
<dbReference type="InterPro" id="IPR035965">
    <property type="entry name" value="PAS-like_dom_sf"/>
</dbReference>
<dbReference type="GO" id="GO:0016301">
    <property type="term" value="F:kinase activity"/>
    <property type="evidence" value="ECO:0007669"/>
    <property type="project" value="UniProtKB-KW"/>
</dbReference>
<dbReference type="FunFam" id="3.30.70.270:FF:000001">
    <property type="entry name" value="Diguanylate cyclase domain protein"/>
    <property type="match status" value="1"/>
</dbReference>
<reference evidence="6" key="1">
    <citation type="submission" date="2016-12" db="EMBL/GenBank/DDBJ databases">
        <title>Draft Genome Sequences od Carboxydothermus pertinax and islandicus, Hydrogenogenic Carboxydotrophic Bacteria.</title>
        <authorList>
            <person name="Fukuyama Y."/>
            <person name="Ohmae K."/>
            <person name="Yoneda Y."/>
            <person name="Yoshida T."/>
            <person name="Sako Y."/>
        </authorList>
    </citation>
    <scope>NUCLEOTIDE SEQUENCE [LARGE SCALE GENOMIC DNA]</scope>
    <source>
        <strain evidence="6">SET</strain>
    </source>
</reference>
<dbReference type="Gene3D" id="3.30.70.270">
    <property type="match status" value="1"/>
</dbReference>
<dbReference type="AlphaFoldDB" id="A0A1L8CZC7"/>
<evidence type="ECO:0000259" key="4">
    <source>
        <dbReference type="PROSITE" id="PS51832"/>
    </source>
</evidence>
<dbReference type="PROSITE" id="PS50112">
    <property type="entry name" value="PAS"/>
    <property type="match status" value="1"/>
</dbReference>
<feature type="domain" description="GGDEF" evidence="3">
    <location>
        <begin position="209"/>
        <end position="341"/>
    </location>
</feature>
<dbReference type="Proteomes" id="UP000187338">
    <property type="component" value="Unassembled WGS sequence"/>
</dbReference>
<dbReference type="PROSITE" id="PS51832">
    <property type="entry name" value="HD_GYP"/>
    <property type="match status" value="1"/>
</dbReference>
<dbReference type="GO" id="GO:0006355">
    <property type="term" value="P:regulation of DNA-templated transcription"/>
    <property type="evidence" value="ECO:0007669"/>
    <property type="project" value="InterPro"/>
</dbReference>
<dbReference type="InterPro" id="IPR037522">
    <property type="entry name" value="HD_GYP_dom"/>
</dbReference>
<dbReference type="STRING" id="661089.ciss_02280"/>
<dbReference type="SUPFAM" id="SSF55073">
    <property type="entry name" value="Nucleotide cyclase"/>
    <property type="match status" value="1"/>
</dbReference>
<organism evidence="5 6">
    <name type="scientific">Carboxydothermus islandicus</name>
    <dbReference type="NCBI Taxonomy" id="661089"/>
    <lineage>
        <taxon>Bacteria</taxon>
        <taxon>Bacillati</taxon>
        <taxon>Bacillota</taxon>
        <taxon>Clostridia</taxon>
        <taxon>Thermoanaerobacterales</taxon>
        <taxon>Thermoanaerobacteraceae</taxon>
        <taxon>Carboxydothermus</taxon>
    </lineage>
</organism>
<dbReference type="RefSeq" id="WP_075864502.1">
    <property type="nucleotide sequence ID" value="NZ_BDJL01000003.1"/>
</dbReference>
<dbReference type="CDD" id="cd00130">
    <property type="entry name" value="PAS"/>
    <property type="match status" value="1"/>
</dbReference>
<dbReference type="Pfam" id="PF00990">
    <property type="entry name" value="GGDEF"/>
    <property type="match status" value="1"/>
</dbReference>
<accession>A0A1L8CZC7</accession>
<dbReference type="PANTHER" id="PTHR43155:SF2">
    <property type="entry name" value="CYCLIC DI-GMP PHOSPHODIESTERASE PA4108"/>
    <property type="match status" value="1"/>
</dbReference>